<dbReference type="RefSeq" id="WP_259505407.1">
    <property type="nucleotide sequence ID" value="NZ_JANLCM010000001.1"/>
</dbReference>
<comment type="caution">
    <text evidence="5">The sequence shown here is derived from an EMBL/GenBank/DDBJ whole genome shotgun (WGS) entry which is preliminary data.</text>
</comment>
<dbReference type="PROSITE" id="PS51257">
    <property type="entry name" value="PROKAR_LIPOPROTEIN"/>
    <property type="match status" value="1"/>
</dbReference>
<accession>A0ABT2GM37</accession>
<name>A0ABT2GM37_9MICO</name>
<dbReference type="SUPFAM" id="SSF53850">
    <property type="entry name" value="Periplasmic binding protein-like II"/>
    <property type="match status" value="1"/>
</dbReference>
<feature type="chain" id="PRO_5046664692" evidence="4">
    <location>
        <begin position="27"/>
        <end position="438"/>
    </location>
</feature>
<dbReference type="Gene3D" id="3.40.190.10">
    <property type="entry name" value="Periplasmic binding protein-like II"/>
    <property type="match status" value="2"/>
</dbReference>
<evidence type="ECO:0000313" key="5">
    <source>
        <dbReference type="EMBL" id="MCS5717280.1"/>
    </source>
</evidence>
<evidence type="ECO:0000256" key="3">
    <source>
        <dbReference type="ARBA" id="ARBA00022729"/>
    </source>
</evidence>
<gene>
    <name evidence="5" type="ORF">N1027_03925</name>
</gene>
<proteinExistence type="inferred from homology"/>
<reference evidence="5" key="1">
    <citation type="submission" date="2022-08" db="EMBL/GenBank/DDBJ databases">
        <authorList>
            <person name="Deng Y."/>
            <person name="Han X.-F."/>
            <person name="Zhang Y.-Q."/>
        </authorList>
    </citation>
    <scope>NUCLEOTIDE SEQUENCE</scope>
    <source>
        <strain evidence="5">CPCC 205763</strain>
    </source>
</reference>
<dbReference type="PANTHER" id="PTHR30061:SF50">
    <property type="entry name" value="MALTOSE_MALTODEXTRIN-BINDING PERIPLASMIC PROTEIN"/>
    <property type="match status" value="1"/>
</dbReference>
<feature type="signal peptide" evidence="4">
    <location>
        <begin position="1"/>
        <end position="26"/>
    </location>
</feature>
<evidence type="ECO:0000256" key="1">
    <source>
        <dbReference type="ARBA" id="ARBA00008520"/>
    </source>
</evidence>
<organism evidence="5 6">
    <name type="scientific">Herbiconiux aconitum</name>
    <dbReference type="NCBI Taxonomy" id="2970913"/>
    <lineage>
        <taxon>Bacteria</taxon>
        <taxon>Bacillati</taxon>
        <taxon>Actinomycetota</taxon>
        <taxon>Actinomycetes</taxon>
        <taxon>Micrococcales</taxon>
        <taxon>Microbacteriaceae</taxon>
        <taxon>Herbiconiux</taxon>
    </lineage>
</organism>
<comment type="similarity">
    <text evidence="1">Belongs to the bacterial solute-binding protein 1 family.</text>
</comment>
<dbReference type="Pfam" id="PF01547">
    <property type="entry name" value="SBP_bac_1"/>
    <property type="match status" value="1"/>
</dbReference>
<keyword evidence="2" id="KW-0813">Transport</keyword>
<evidence type="ECO:0000313" key="6">
    <source>
        <dbReference type="Proteomes" id="UP001165584"/>
    </source>
</evidence>
<dbReference type="EMBL" id="JANLCM010000001">
    <property type="protein sequence ID" value="MCS5717280.1"/>
    <property type="molecule type" value="Genomic_DNA"/>
</dbReference>
<sequence>MQKSSAKRSKRVLAVALAAVAGIGLAACSGGSGGGGGSAASDLTATGPITIWYSNNATELEWGKQMVEAWNAENPDQEITGQEIPAGKSSEEVIGAAITAGNAPCLVFNTAPSAVGQFEKQGGLVNLSEFDDGASYIEERSGDIAKQYQNADGDYFQLPWKSNPVVIFYNKDLFTQAGLDAENPKLSTYDDFLATSKTLVDSGVAPFAILPAPTSEFFQMQFDFMPLYAAATGGTPLIEDGKATFADDKGTEVAQFWRDLYDQKLAGQEAFQGDAFADGQAAMAIVGPWAISVYDGVNFGSVPVPTPEVTDASEVWTFSDAKNVGLFSACENKGTAWDVLKFATSEEQDGAFLEATGQMPLRQDLPTVYADYFQANPAYQAFGDQASRTVEVPGGPNTVQIMQAFRDAWSKSVIFGEGEVGQSLTDAATKIDQLASQP</sequence>
<dbReference type="PANTHER" id="PTHR30061">
    <property type="entry name" value="MALTOSE-BINDING PERIPLASMIC PROTEIN"/>
    <property type="match status" value="1"/>
</dbReference>
<protein>
    <submittedName>
        <fullName evidence="5">Sugar ABC transporter substrate-binding protein</fullName>
    </submittedName>
</protein>
<dbReference type="CDD" id="cd13585">
    <property type="entry name" value="PBP2_TMBP_like"/>
    <property type="match status" value="1"/>
</dbReference>
<keyword evidence="6" id="KW-1185">Reference proteome</keyword>
<dbReference type="InterPro" id="IPR006059">
    <property type="entry name" value="SBP"/>
</dbReference>
<dbReference type="Proteomes" id="UP001165584">
    <property type="component" value="Unassembled WGS sequence"/>
</dbReference>
<evidence type="ECO:0000256" key="4">
    <source>
        <dbReference type="SAM" id="SignalP"/>
    </source>
</evidence>
<keyword evidence="3 4" id="KW-0732">Signal</keyword>
<evidence type="ECO:0000256" key="2">
    <source>
        <dbReference type="ARBA" id="ARBA00022448"/>
    </source>
</evidence>